<keyword evidence="2" id="KW-1185">Reference proteome</keyword>
<evidence type="ECO:0000313" key="2">
    <source>
        <dbReference type="Proteomes" id="UP000008370"/>
    </source>
</evidence>
<reference evidence="1 2" key="1">
    <citation type="journal article" date="2012" name="BMC Genomics">
        <title>Comparative genomics of the white-rot fungi, Phanerochaete carnosa and P. chrysosporium, to elucidate the genetic basis of the distinct wood types they colonize.</title>
        <authorList>
            <person name="Suzuki H."/>
            <person name="MacDonald J."/>
            <person name="Syed K."/>
            <person name="Salamov A."/>
            <person name="Hori C."/>
            <person name="Aerts A."/>
            <person name="Henrissat B."/>
            <person name="Wiebenga A."/>
            <person name="vanKuyk P.A."/>
            <person name="Barry K."/>
            <person name="Lindquist E."/>
            <person name="LaButti K."/>
            <person name="Lapidus A."/>
            <person name="Lucas S."/>
            <person name="Coutinho P."/>
            <person name="Gong Y."/>
            <person name="Samejima M."/>
            <person name="Mahadevan R."/>
            <person name="Abou-Zaid M."/>
            <person name="de Vries R.P."/>
            <person name="Igarashi K."/>
            <person name="Yadav J.S."/>
            <person name="Grigoriev I.V."/>
            <person name="Master E.R."/>
        </authorList>
    </citation>
    <scope>NUCLEOTIDE SEQUENCE [LARGE SCALE GENOMIC DNA]</scope>
    <source>
        <strain evidence="1 2">HHB-10118-sp</strain>
    </source>
</reference>
<sequence>MATTYSKTIFPVILEQMRLRLTDPSHPPIFLNLLTVKCRWRPTLGIVSDYIPRLSNSQLRTVWISASTQGPREVEKYNEFLSSMKAGYDNVEILSVLSGFSTKDVFGSSSPQLSEYIASLHALRVFRSNVLIDEAAVRHLSLSRHLTNLSCCVSELPQLTIRALLHVAKHWPDLYQLRLPVDALDSNQELLGSLKADELGRCLRTLEMYSPFSYVDDARGVALFLCNLFLNLFSDTDLAVSH</sequence>
<dbReference type="KEGG" id="pco:PHACADRAFT_209988"/>
<dbReference type="GeneID" id="18912920"/>
<proteinExistence type="predicted"/>
<name>K5W4U5_PHACS</name>
<dbReference type="RefSeq" id="XP_007396871.1">
    <property type="nucleotide sequence ID" value="XM_007396809.1"/>
</dbReference>
<dbReference type="AlphaFoldDB" id="K5W4U5"/>
<gene>
    <name evidence="1" type="ORF">PHACADRAFT_209988</name>
</gene>
<dbReference type="InParanoid" id="K5W4U5"/>
<evidence type="ECO:0000313" key="1">
    <source>
        <dbReference type="EMBL" id="EKM54170.1"/>
    </source>
</evidence>
<dbReference type="HOGENOM" id="CLU_1149560_0_0_1"/>
<feature type="non-terminal residue" evidence="1">
    <location>
        <position position="242"/>
    </location>
</feature>
<dbReference type="Proteomes" id="UP000008370">
    <property type="component" value="Unassembled WGS sequence"/>
</dbReference>
<organism evidence="1 2">
    <name type="scientific">Phanerochaete carnosa (strain HHB-10118-sp)</name>
    <name type="common">White-rot fungus</name>
    <name type="synonym">Peniophora carnosa</name>
    <dbReference type="NCBI Taxonomy" id="650164"/>
    <lineage>
        <taxon>Eukaryota</taxon>
        <taxon>Fungi</taxon>
        <taxon>Dikarya</taxon>
        <taxon>Basidiomycota</taxon>
        <taxon>Agaricomycotina</taxon>
        <taxon>Agaricomycetes</taxon>
        <taxon>Polyporales</taxon>
        <taxon>Phanerochaetaceae</taxon>
        <taxon>Phanerochaete</taxon>
    </lineage>
</organism>
<dbReference type="EMBL" id="JH930473">
    <property type="protein sequence ID" value="EKM54170.1"/>
    <property type="molecule type" value="Genomic_DNA"/>
</dbReference>
<dbReference type="OrthoDB" id="2754214at2759"/>
<protein>
    <submittedName>
        <fullName evidence="1">Uncharacterized protein</fullName>
    </submittedName>
</protein>
<accession>K5W4U5</accession>